<keyword evidence="1" id="KW-0472">Membrane</keyword>
<feature type="transmembrane region" description="Helical" evidence="1">
    <location>
        <begin position="309"/>
        <end position="331"/>
    </location>
</feature>
<dbReference type="AlphaFoldDB" id="A0A7R9GY58"/>
<sequence length="410" mass="43686">MKLKLDGCTEDVIKLLSKNHISNTSELEANKRMLGTMVAFPDLSREDENGAYTTSGVPKIVAPYLATTDEDLEKIKNMYDDAPPTPINDSISSTRSSITLISVISSPDPTDIISTTSIQARKEHWWNVMIEVAIPFFLGGVGTIAAGIILGSVEGECKTISEKPPPVHPTEIRTSISPSSAVELNTTSALVNYATEAGSAGTNNKHKHFAANCFVLGTCRGRCPKSALSLHDIKWFTSLTPARRGQPPLHSGSGDTFGGGEVCVWGRGGEVQRLTPVGTPHLKGDYLEPVIPELHIGAGGEGCGVGVVLWVQASVAAIIVAIFAMTVHYLIAGEEDGRNALLLMASGIATATSSCFVLDKFPISSVNGTCGDVIPLGHRQAELKKRSLKTEQSLCFMERVASTLPIVDFE</sequence>
<dbReference type="EMBL" id="OD001513">
    <property type="protein sequence ID" value="CAD7402155.1"/>
    <property type="molecule type" value="Genomic_DNA"/>
</dbReference>
<dbReference type="InterPro" id="IPR045349">
    <property type="entry name" value="SLC41A1-3"/>
</dbReference>
<name>A0A7R9GY58_TIMPO</name>
<dbReference type="PANTHER" id="PTHR16228:SF26">
    <property type="entry name" value="SOLUTE CARRIER FAMILY 41 MEMBER 1-LIKE PROTEIN"/>
    <property type="match status" value="1"/>
</dbReference>
<accession>A0A7R9GY58</accession>
<gene>
    <name evidence="2" type="ORF">TPSB3V08_LOCUS3447</name>
</gene>
<proteinExistence type="predicted"/>
<dbReference type="GO" id="GO:0008324">
    <property type="term" value="F:monoatomic cation transmembrane transporter activity"/>
    <property type="evidence" value="ECO:0007669"/>
    <property type="project" value="InterPro"/>
</dbReference>
<keyword evidence="1" id="KW-0812">Transmembrane</keyword>
<organism evidence="2">
    <name type="scientific">Timema poppense</name>
    <name type="common">Walking stick</name>
    <dbReference type="NCBI Taxonomy" id="170557"/>
    <lineage>
        <taxon>Eukaryota</taxon>
        <taxon>Metazoa</taxon>
        <taxon>Ecdysozoa</taxon>
        <taxon>Arthropoda</taxon>
        <taxon>Hexapoda</taxon>
        <taxon>Insecta</taxon>
        <taxon>Pterygota</taxon>
        <taxon>Neoptera</taxon>
        <taxon>Polyneoptera</taxon>
        <taxon>Phasmatodea</taxon>
        <taxon>Timematodea</taxon>
        <taxon>Timematoidea</taxon>
        <taxon>Timematidae</taxon>
        <taxon>Timema</taxon>
    </lineage>
</organism>
<evidence type="ECO:0000313" key="2">
    <source>
        <dbReference type="EMBL" id="CAD7402155.1"/>
    </source>
</evidence>
<keyword evidence="1" id="KW-1133">Transmembrane helix</keyword>
<evidence type="ECO:0000256" key="1">
    <source>
        <dbReference type="SAM" id="Phobius"/>
    </source>
</evidence>
<dbReference type="PANTHER" id="PTHR16228">
    <property type="entry name" value="DIVALENT CATION TRANSPORTER SOLUTE CARRIER FAMILY 41"/>
    <property type="match status" value="1"/>
</dbReference>
<reference evidence="2" key="1">
    <citation type="submission" date="2020-11" db="EMBL/GenBank/DDBJ databases">
        <authorList>
            <person name="Tran Van P."/>
        </authorList>
    </citation>
    <scope>NUCLEOTIDE SEQUENCE</scope>
</reference>
<protein>
    <submittedName>
        <fullName evidence="2">Uncharacterized protein</fullName>
    </submittedName>
</protein>
<dbReference type="GO" id="GO:0005886">
    <property type="term" value="C:plasma membrane"/>
    <property type="evidence" value="ECO:0007669"/>
    <property type="project" value="TreeGrafter"/>
</dbReference>